<keyword evidence="2" id="KW-1003">Cell membrane</keyword>
<dbReference type="SUPFAM" id="SSF158472">
    <property type="entry name" value="HAMP domain-like"/>
    <property type="match status" value="1"/>
</dbReference>
<evidence type="ECO:0000256" key="7">
    <source>
        <dbReference type="ARBA" id="ARBA00022777"/>
    </source>
</evidence>
<dbReference type="Pfam" id="PF06580">
    <property type="entry name" value="His_kinase"/>
    <property type="match status" value="1"/>
</dbReference>
<reference evidence="15" key="1">
    <citation type="submission" date="2014-08" db="EMBL/GenBank/DDBJ databases">
        <title>Comparative genomics of the Paenibacillus odorifer group.</title>
        <authorList>
            <person name="den Bakker H.C."/>
            <person name="Tsai Y.-C.Y.-C."/>
            <person name="Martin N."/>
            <person name="Korlach J."/>
            <person name="Wiedmann M."/>
        </authorList>
    </citation>
    <scope>NUCLEOTIDE SEQUENCE [LARGE SCALE GENOMIC DNA]</scope>
    <source>
        <strain evidence="15">DSM 13188</strain>
    </source>
</reference>
<evidence type="ECO:0000313" key="15">
    <source>
        <dbReference type="EMBL" id="AIQ57138.1"/>
    </source>
</evidence>
<dbReference type="InterPro" id="IPR010559">
    <property type="entry name" value="Sig_transdc_His_kin_internal"/>
</dbReference>
<feature type="coiled-coil region" evidence="12">
    <location>
        <begin position="375"/>
        <end position="402"/>
    </location>
</feature>
<organism evidence="15 16">
    <name type="scientific">Paenibacillus borealis</name>
    <dbReference type="NCBI Taxonomy" id="160799"/>
    <lineage>
        <taxon>Bacteria</taxon>
        <taxon>Bacillati</taxon>
        <taxon>Bacillota</taxon>
        <taxon>Bacilli</taxon>
        <taxon>Bacillales</taxon>
        <taxon>Paenibacillaceae</taxon>
        <taxon>Paenibacillus</taxon>
    </lineage>
</organism>
<dbReference type="Pfam" id="PF02518">
    <property type="entry name" value="HATPase_c"/>
    <property type="match status" value="1"/>
</dbReference>
<dbReference type="SMART" id="SM00304">
    <property type="entry name" value="HAMP"/>
    <property type="match status" value="1"/>
</dbReference>
<dbReference type="OrthoDB" id="9809348at2"/>
<keyword evidence="3" id="KW-0597">Phosphoprotein</keyword>
<dbReference type="Pfam" id="PF00672">
    <property type="entry name" value="HAMP"/>
    <property type="match status" value="1"/>
</dbReference>
<dbReference type="GO" id="GO:0005524">
    <property type="term" value="F:ATP binding"/>
    <property type="evidence" value="ECO:0007669"/>
    <property type="project" value="UniProtKB-KW"/>
</dbReference>
<evidence type="ECO:0000256" key="4">
    <source>
        <dbReference type="ARBA" id="ARBA00022679"/>
    </source>
</evidence>
<comment type="subcellular location">
    <subcellularLocation>
        <location evidence="1">Cell membrane</location>
        <topology evidence="1">Multi-pass membrane protein</topology>
    </subcellularLocation>
</comment>
<dbReference type="PANTHER" id="PTHR34220">
    <property type="entry name" value="SENSOR HISTIDINE KINASE YPDA"/>
    <property type="match status" value="1"/>
</dbReference>
<feature type="transmembrane region" description="Helical" evidence="13">
    <location>
        <begin position="28"/>
        <end position="50"/>
    </location>
</feature>
<dbReference type="GO" id="GO:0005886">
    <property type="term" value="C:plasma membrane"/>
    <property type="evidence" value="ECO:0007669"/>
    <property type="project" value="UniProtKB-SubCell"/>
</dbReference>
<dbReference type="PROSITE" id="PS50885">
    <property type="entry name" value="HAMP"/>
    <property type="match status" value="1"/>
</dbReference>
<evidence type="ECO:0000256" key="11">
    <source>
        <dbReference type="ARBA" id="ARBA00023136"/>
    </source>
</evidence>
<dbReference type="AlphaFoldDB" id="A0A089LDA4"/>
<keyword evidence="11 13" id="KW-0472">Membrane</keyword>
<keyword evidence="9 13" id="KW-1133">Transmembrane helix</keyword>
<dbReference type="PANTHER" id="PTHR34220:SF11">
    <property type="entry name" value="SENSOR PROTEIN KINASE HPTS"/>
    <property type="match status" value="1"/>
</dbReference>
<dbReference type="InterPro" id="IPR003660">
    <property type="entry name" value="HAMP_dom"/>
</dbReference>
<evidence type="ECO:0000256" key="1">
    <source>
        <dbReference type="ARBA" id="ARBA00004651"/>
    </source>
</evidence>
<dbReference type="GO" id="GO:0000155">
    <property type="term" value="F:phosphorelay sensor kinase activity"/>
    <property type="evidence" value="ECO:0007669"/>
    <property type="project" value="InterPro"/>
</dbReference>
<keyword evidence="7 15" id="KW-0418">Kinase</keyword>
<evidence type="ECO:0000256" key="12">
    <source>
        <dbReference type="SAM" id="Coils"/>
    </source>
</evidence>
<evidence type="ECO:0000256" key="5">
    <source>
        <dbReference type="ARBA" id="ARBA00022692"/>
    </source>
</evidence>
<keyword evidence="5 13" id="KW-0812">Transmembrane</keyword>
<dbReference type="InterPro" id="IPR050640">
    <property type="entry name" value="Bact_2-comp_sensor_kinase"/>
</dbReference>
<gene>
    <name evidence="15" type="ORF">PBOR_09490</name>
</gene>
<evidence type="ECO:0000313" key="16">
    <source>
        <dbReference type="Proteomes" id="UP000029518"/>
    </source>
</evidence>
<name>A0A089LDA4_PAEBO</name>
<evidence type="ECO:0000256" key="13">
    <source>
        <dbReference type="SAM" id="Phobius"/>
    </source>
</evidence>
<dbReference type="Gene3D" id="6.10.340.10">
    <property type="match status" value="1"/>
</dbReference>
<evidence type="ECO:0000256" key="6">
    <source>
        <dbReference type="ARBA" id="ARBA00022741"/>
    </source>
</evidence>
<sequence length="602" mass="68806">MGIFLAIGSKVWRQLAGRYYRISIKQRILFSFIVLITLSISAMGSFSYWIAAQEIEDNAYASSQETVSKTTQLLDSRLNDVALSVQSLMLSDAYRKMMLDVFSHDVSNYYVHLSDLQYVLSQATFNQPIIENVLIVTPIGDFYSTTQIRAQDNSFYGSELNDLSKEQPGGYWAKGHYDRLFTGNQRVISFVVRGIYEYPYTPISNVYIVVNIKESRIDGLLNQGGEQPGRNYYLLSGEGDAVVESRWPFRGRFPWKPVLAESGDEAAQQEHTYRYDGKEYLVNYKRSAASPDWIISGMQSRDQLLGKLQRVQRTTLYVIGVFLLTTWLISNQLTSALLKPLFKLRRLMRRVEENQLSVVYESRYDDEIAQVGFQFNRMMSEIKALIEDVKSKEEDKRHAEIRALTAQMEPHFLYNTLNTIYCKSVMGENDDVNEMILALSQMFQIGLSGGKDLISLEDELSHVRQYFAIQQKCYEDLFEYTVTVEDEELLACQIPKIMLQPVVENSIQHGFSDRSGGGRIDITVGREQGMLHISLADNGRGLDAASVKQGMNTAPLSKKGYALFNIRHRLMLYYGADARMEVDGEPGKGSRTDLWIPLWEER</sequence>
<keyword evidence="4" id="KW-0808">Transferase</keyword>
<evidence type="ECO:0000256" key="2">
    <source>
        <dbReference type="ARBA" id="ARBA00022475"/>
    </source>
</evidence>
<evidence type="ECO:0000256" key="3">
    <source>
        <dbReference type="ARBA" id="ARBA00022553"/>
    </source>
</evidence>
<proteinExistence type="predicted"/>
<protein>
    <submittedName>
        <fullName evidence="15">Histidine kinase</fullName>
    </submittedName>
</protein>
<feature type="transmembrane region" description="Helical" evidence="13">
    <location>
        <begin position="316"/>
        <end position="338"/>
    </location>
</feature>
<dbReference type="Gene3D" id="3.30.565.10">
    <property type="entry name" value="Histidine kinase-like ATPase, C-terminal domain"/>
    <property type="match status" value="1"/>
</dbReference>
<dbReference type="RefSeq" id="WP_042211396.1">
    <property type="nucleotide sequence ID" value="NZ_CP009285.1"/>
</dbReference>
<dbReference type="KEGG" id="pbd:PBOR_09490"/>
<keyword evidence="6" id="KW-0547">Nucleotide-binding</keyword>
<keyword evidence="12" id="KW-0175">Coiled coil</keyword>
<accession>A0A089LDA4</accession>
<dbReference type="InterPro" id="IPR003594">
    <property type="entry name" value="HATPase_dom"/>
</dbReference>
<keyword evidence="8" id="KW-0067">ATP-binding</keyword>
<keyword evidence="16" id="KW-1185">Reference proteome</keyword>
<feature type="domain" description="HAMP" evidence="14">
    <location>
        <begin position="335"/>
        <end position="387"/>
    </location>
</feature>
<dbReference type="EMBL" id="CP009285">
    <property type="protein sequence ID" value="AIQ57138.1"/>
    <property type="molecule type" value="Genomic_DNA"/>
</dbReference>
<dbReference type="SUPFAM" id="SSF55874">
    <property type="entry name" value="ATPase domain of HSP90 chaperone/DNA topoisomerase II/histidine kinase"/>
    <property type="match status" value="1"/>
</dbReference>
<evidence type="ECO:0000259" key="14">
    <source>
        <dbReference type="PROSITE" id="PS50885"/>
    </source>
</evidence>
<dbReference type="Proteomes" id="UP000029518">
    <property type="component" value="Chromosome"/>
</dbReference>
<evidence type="ECO:0000256" key="9">
    <source>
        <dbReference type="ARBA" id="ARBA00022989"/>
    </source>
</evidence>
<keyword evidence="10" id="KW-0902">Two-component regulatory system</keyword>
<dbReference type="CDD" id="cd06225">
    <property type="entry name" value="HAMP"/>
    <property type="match status" value="1"/>
</dbReference>
<evidence type="ECO:0000256" key="8">
    <source>
        <dbReference type="ARBA" id="ARBA00022840"/>
    </source>
</evidence>
<dbReference type="HOGENOM" id="CLU_020473_6_1_9"/>
<evidence type="ECO:0000256" key="10">
    <source>
        <dbReference type="ARBA" id="ARBA00023012"/>
    </source>
</evidence>
<dbReference type="InterPro" id="IPR036890">
    <property type="entry name" value="HATPase_C_sf"/>
</dbReference>